<dbReference type="EMBL" id="CYGX02000045">
    <property type="protein sequence ID" value="SIT43698.1"/>
    <property type="molecule type" value="Genomic_DNA"/>
</dbReference>
<dbReference type="STRING" id="1247936.BN2475_450010"/>
<dbReference type="Proteomes" id="UP000187012">
    <property type="component" value="Unassembled WGS sequence"/>
</dbReference>
<organism evidence="2 3">
    <name type="scientific">Paraburkholderia ribeironis</name>
    <dbReference type="NCBI Taxonomy" id="1247936"/>
    <lineage>
        <taxon>Bacteria</taxon>
        <taxon>Pseudomonadati</taxon>
        <taxon>Pseudomonadota</taxon>
        <taxon>Betaproteobacteria</taxon>
        <taxon>Burkholderiales</taxon>
        <taxon>Burkholderiaceae</taxon>
        <taxon>Paraburkholderia</taxon>
    </lineage>
</organism>
<feature type="domain" description="DDE" evidence="1">
    <location>
        <begin position="9"/>
        <end position="80"/>
    </location>
</feature>
<dbReference type="InterPro" id="IPR032874">
    <property type="entry name" value="DDE_dom"/>
</dbReference>
<reference evidence="2 3" key="1">
    <citation type="submission" date="2016-12" db="EMBL/GenBank/DDBJ databases">
        <authorList>
            <person name="Song W.-J."/>
            <person name="Kurnit D.M."/>
        </authorList>
    </citation>
    <scope>NUCLEOTIDE SEQUENCE [LARGE SCALE GENOMIC DNA]</scope>
    <source>
        <strain evidence="2 3">STM7296</strain>
    </source>
</reference>
<evidence type="ECO:0000313" key="2">
    <source>
        <dbReference type="EMBL" id="SIT43698.1"/>
    </source>
</evidence>
<sequence length="107" mass="12351">MLKTVSLGKSGTNPAALEAINADREARIKIRQCRYLNHVVEQDHRAIRRRVRPMPGFKTFRRARILLAGIEPIHTIIKGQMQRARGTHPSAADQFYESQHKPYFTCR</sequence>
<dbReference type="AlphaFoldDB" id="A0A1N7S9Q3"/>
<name>A0A1N7S9Q3_9BURK</name>
<gene>
    <name evidence="2" type="ORF">BN2475_450010</name>
</gene>
<protein>
    <submittedName>
        <fullName evidence="2">Transposase</fullName>
    </submittedName>
</protein>
<keyword evidence="3" id="KW-1185">Reference proteome</keyword>
<evidence type="ECO:0000259" key="1">
    <source>
        <dbReference type="Pfam" id="PF13610"/>
    </source>
</evidence>
<dbReference type="Pfam" id="PF13610">
    <property type="entry name" value="DDE_Tnp_IS240"/>
    <property type="match status" value="1"/>
</dbReference>
<accession>A0A1N7S9Q3</accession>
<evidence type="ECO:0000313" key="3">
    <source>
        <dbReference type="Proteomes" id="UP000187012"/>
    </source>
</evidence>
<proteinExistence type="predicted"/>